<dbReference type="OrthoDB" id="2306559at2759"/>
<evidence type="ECO:0000313" key="2">
    <source>
        <dbReference type="Proteomes" id="UP000242146"/>
    </source>
</evidence>
<dbReference type="EMBL" id="MCGT01000043">
    <property type="protein sequence ID" value="ORX45309.1"/>
    <property type="molecule type" value="Genomic_DNA"/>
</dbReference>
<organism evidence="1 2">
    <name type="scientific">Hesseltinella vesiculosa</name>
    <dbReference type="NCBI Taxonomy" id="101127"/>
    <lineage>
        <taxon>Eukaryota</taxon>
        <taxon>Fungi</taxon>
        <taxon>Fungi incertae sedis</taxon>
        <taxon>Mucoromycota</taxon>
        <taxon>Mucoromycotina</taxon>
        <taxon>Mucoromycetes</taxon>
        <taxon>Mucorales</taxon>
        <taxon>Cunninghamellaceae</taxon>
        <taxon>Hesseltinella</taxon>
    </lineage>
</organism>
<dbReference type="Proteomes" id="UP000242146">
    <property type="component" value="Unassembled WGS sequence"/>
</dbReference>
<comment type="caution">
    <text evidence="1">The sequence shown here is derived from an EMBL/GenBank/DDBJ whole genome shotgun (WGS) entry which is preliminary data.</text>
</comment>
<keyword evidence="2" id="KW-1185">Reference proteome</keyword>
<protein>
    <submittedName>
        <fullName evidence="1">Uncharacterized protein</fullName>
    </submittedName>
</protein>
<evidence type="ECO:0000313" key="1">
    <source>
        <dbReference type="EMBL" id="ORX45309.1"/>
    </source>
</evidence>
<name>A0A1X2G545_9FUNG</name>
<accession>A0A1X2G545</accession>
<sequence length="66" mass="7816">MDQLRFVSGDWQDLLMFLKTTNKNVRLVVLDYRGLSTVPRDVFWFVKKHKQILEICVDEGHHIAKS</sequence>
<dbReference type="AlphaFoldDB" id="A0A1X2G545"/>
<gene>
    <name evidence="1" type="ORF">DM01DRAFT_1411061</name>
</gene>
<reference evidence="1 2" key="1">
    <citation type="submission" date="2016-07" db="EMBL/GenBank/DDBJ databases">
        <title>Pervasive Adenine N6-methylation of Active Genes in Fungi.</title>
        <authorList>
            <consortium name="DOE Joint Genome Institute"/>
            <person name="Mondo S.J."/>
            <person name="Dannebaum R.O."/>
            <person name="Kuo R.C."/>
            <person name="Labutti K."/>
            <person name="Haridas S."/>
            <person name="Kuo A."/>
            <person name="Salamov A."/>
            <person name="Ahrendt S.R."/>
            <person name="Lipzen A."/>
            <person name="Sullivan W."/>
            <person name="Andreopoulos W.B."/>
            <person name="Clum A."/>
            <person name="Lindquist E."/>
            <person name="Daum C."/>
            <person name="Ramamoorthy G.K."/>
            <person name="Gryganskyi A."/>
            <person name="Culley D."/>
            <person name="Magnuson J.K."/>
            <person name="James T.Y."/>
            <person name="O'Malley M.A."/>
            <person name="Stajich J.E."/>
            <person name="Spatafora J.W."/>
            <person name="Visel A."/>
            <person name="Grigoriev I.V."/>
        </authorList>
    </citation>
    <scope>NUCLEOTIDE SEQUENCE [LARGE SCALE GENOMIC DNA]</scope>
    <source>
        <strain evidence="1 2">NRRL 3301</strain>
    </source>
</reference>
<proteinExistence type="predicted"/>